<dbReference type="CDD" id="cd02440">
    <property type="entry name" value="AdoMet_MTases"/>
    <property type="match status" value="1"/>
</dbReference>
<dbReference type="STRING" id="582402.Hbal_2298"/>
<evidence type="ECO:0000256" key="1">
    <source>
        <dbReference type="ARBA" id="ARBA00022603"/>
    </source>
</evidence>
<dbReference type="Gene3D" id="3.40.50.150">
    <property type="entry name" value="Vaccinia Virus protein VP39"/>
    <property type="match status" value="1"/>
</dbReference>
<protein>
    <submittedName>
        <fullName evidence="5">Methyltransferase type 11</fullName>
    </submittedName>
</protein>
<dbReference type="SUPFAM" id="SSF53335">
    <property type="entry name" value="S-adenosyl-L-methionine-dependent methyltransferases"/>
    <property type="match status" value="1"/>
</dbReference>
<organism evidence="5 6">
    <name type="scientific">Hirschia baltica (strain ATCC 49814 / DSM 5838 / IFAM 1418)</name>
    <dbReference type="NCBI Taxonomy" id="582402"/>
    <lineage>
        <taxon>Bacteria</taxon>
        <taxon>Pseudomonadati</taxon>
        <taxon>Pseudomonadota</taxon>
        <taxon>Alphaproteobacteria</taxon>
        <taxon>Hyphomonadales</taxon>
        <taxon>Hyphomonadaceae</taxon>
        <taxon>Hirschia</taxon>
    </lineage>
</organism>
<keyword evidence="3" id="KW-0949">S-adenosyl-L-methionine</keyword>
<dbReference type="OrthoDB" id="9777638at2"/>
<dbReference type="GO" id="GO:0032259">
    <property type="term" value="P:methylation"/>
    <property type="evidence" value="ECO:0007669"/>
    <property type="project" value="UniProtKB-KW"/>
</dbReference>
<dbReference type="Proteomes" id="UP000002745">
    <property type="component" value="Chromosome"/>
</dbReference>
<evidence type="ECO:0000256" key="3">
    <source>
        <dbReference type="ARBA" id="ARBA00022691"/>
    </source>
</evidence>
<dbReference type="Pfam" id="PF13649">
    <property type="entry name" value="Methyltransf_25"/>
    <property type="match status" value="1"/>
</dbReference>
<accession>C6XMR4</accession>
<keyword evidence="1 5" id="KW-0489">Methyltransferase</keyword>
<dbReference type="EMBL" id="CP001678">
    <property type="protein sequence ID" value="ACT59978.1"/>
    <property type="molecule type" value="Genomic_DNA"/>
</dbReference>
<dbReference type="InterPro" id="IPR041698">
    <property type="entry name" value="Methyltransf_25"/>
</dbReference>
<dbReference type="eggNOG" id="COG2226">
    <property type="taxonomic scope" value="Bacteria"/>
</dbReference>
<evidence type="ECO:0000259" key="4">
    <source>
        <dbReference type="Pfam" id="PF13649"/>
    </source>
</evidence>
<reference evidence="6" key="1">
    <citation type="journal article" date="2011" name="J. Bacteriol.">
        <title>Genome sequences of eight morphologically diverse alphaproteobacteria.</title>
        <authorList>
            <consortium name="US DOE Joint Genome Institute"/>
            <person name="Brown P.J."/>
            <person name="Kysela D.T."/>
            <person name="Buechlein A."/>
            <person name="Hemmerich C."/>
            <person name="Brun Y.V."/>
        </authorList>
    </citation>
    <scope>NUCLEOTIDE SEQUENCE [LARGE SCALE GENOMIC DNA]</scope>
    <source>
        <strain evidence="6">ATCC 49814 / DSM 5838 / IFAM 1418</strain>
    </source>
</reference>
<dbReference type="HOGENOM" id="CLU_037990_2_5_5"/>
<dbReference type="KEGG" id="hba:Hbal_2298"/>
<keyword evidence="6" id="KW-1185">Reference proteome</keyword>
<dbReference type="GO" id="GO:0008168">
    <property type="term" value="F:methyltransferase activity"/>
    <property type="evidence" value="ECO:0007669"/>
    <property type="project" value="UniProtKB-KW"/>
</dbReference>
<proteinExistence type="predicted"/>
<dbReference type="PANTHER" id="PTHR43464:SF19">
    <property type="entry name" value="UBIQUINONE BIOSYNTHESIS O-METHYLTRANSFERASE, MITOCHONDRIAL"/>
    <property type="match status" value="1"/>
</dbReference>
<dbReference type="AlphaFoldDB" id="C6XMR4"/>
<name>C6XMR4_HIRBI</name>
<keyword evidence="2 5" id="KW-0808">Transferase</keyword>
<feature type="domain" description="Methyltransferase" evidence="4">
    <location>
        <begin position="53"/>
        <end position="142"/>
    </location>
</feature>
<gene>
    <name evidence="5" type="ordered locus">Hbal_2298</name>
</gene>
<dbReference type="RefSeq" id="WP_015828128.1">
    <property type="nucleotide sequence ID" value="NC_012982.1"/>
</dbReference>
<evidence type="ECO:0000313" key="5">
    <source>
        <dbReference type="EMBL" id="ACT59978.1"/>
    </source>
</evidence>
<evidence type="ECO:0000313" key="6">
    <source>
        <dbReference type="Proteomes" id="UP000002745"/>
    </source>
</evidence>
<dbReference type="InterPro" id="IPR029063">
    <property type="entry name" value="SAM-dependent_MTases_sf"/>
</dbReference>
<evidence type="ECO:0000256" key="2">
    <source>
        <dbReference type="ARBA" id="ARBA00022679"/>
    </source>
</evidence>
<sequence>MNKTHNIQSDMKTLWNGAAGNAWVESQSLLDQMFKPIEQALVKAAIDSGASNVLDIGCGAGTTTLTCSRALGEQGKLTGLDISAPLIEAAKLQAKKTKSLAQFVCADAQEYTFASNAFDLIISRFGVMFFSDPVVAFTNLHKAANEEARLHMYAWRHPGENGFMTTAMRAAAPFLPPMPKPEPNTAGQFGFADPDYVMSVLEEAGWKDAKLEKVDFLCSFPAEQIEQYNTRLGVLGTLLPELDENVRNKIISVVNTAFDKFISADRAQFTAACWKITARA</sequence>
<dbReference type="PANTHER" id="PTHR43464">
    <property type="entry name" value="METHYLTRANSFERASE"/>
    <property type="match status" value="1"/>
</dbReference>